<organism evidence="1 2">
    <name type="scientific">Candidatus Nitrotoga arctica</name>
    <dbReference type="NCBI Taxonomy" id="453162"/>
    <lineage>
        <taxon>Bacteria</taxon>
        <taxon>Pseudomonadati</taxon>
        <taxon>Pseudomonadota</taxon>
        <taxon>Betaproteobacteria</taxon>
        <taxon>Nitrosomonadales</taxon>
        <taxon>Gallionellaceae</taxon>
        <taxon>Candidatus Nitrotoga</taxon>
    </lineage>
</organism>
<evidence type="ECO:0000313" key="1">
    <source>
        <dbReference type="EMBL" id="CAG9932433.1"/>
    </source>
</evidence>
<proteinExistence type="predicted"/>
<reference evidence="1 2" key="1">
    <citation type="submission" date="2021-10" db="EMBL/GenBank/DDBJ databases">
        <authorList>
            <person name="Koch H."/>
        </authorList>
    </citation>
    <scope>NUCLEOTIDE SEQUENCE [LARGE SCALE GENOMIC DNA]</scope>
    <source>
        <strain evidence="1">6680</strain>
    </source>
</reference>
<name>A0ABN8AP13_9PROT</name>
<accession>A0ABN8AP13</accession>
<sequence length="114" mass="12338">MQTALKISLEHPEIAEFFRAQGAAAERARIQAIEAQLIPGHEAMINRLKYDGNSTAGDAAQAILAAEYITRFAGQQHCPGDAVQPVLAVNKLTNSDQTEALASDAPPFLPWFHL</sequence>
<gene>
    <name evidence="1" type="ORF">NTG6680_1180</name>
</gene>
<dbReference type="EMBL" id="OU912926">
    <property type="protein sequence ID" value="CAG9932433.1"/>
    <property type="molecule type" value="Genomic_DNA"/>
</dbReference>
<dbReference type="Proteomes" id="UP000839052">
    <property type="component" value="Chromosome"/>
</dbReference>
<protein>
    <submittedName>
        <fullName evidence="1">Uncharacterized protein</fullName>
    </submittedName>
</protein>
<keyword evidence="2" id="KW-1185">Reference proteome</keyword>
<dbReference type="RefSeq" id="WP_239796369.1">
    <property type="nucleotide sequence ID" value="NZ_OU912926.1"/>
</dbReference>
<evidence type="ECO:0000313" key="2">
    <source>
        <dbReference type="Proteomes" id="UP000839052"/>
    </source>
</evidence>